<sequence>MTDQADFLNGCMEIKTLFTPEELLDGLHEIEAAAGRKRIIHWAPGRWTRTLFSITIWCMYRNS</sequence>
<dbReference type="GO" id="GO:0003848">
    <property type="term" value="F:2-amino-4-hydroxy-6-hydroxymethyldihydropteridine diphosphokinase activity"/>
    <property type="evidence" value="ECO:0007669"/>
    <property type="project" value="UniProtKB-EC"/>
</dbReference>
<proteinExistence type="predicted"/>
<dbReference type="Gene3D" id="3.30.70.560">
    <property type="entry name" value="7,8-Dihydro-6-hydroxymethylpterin-pyrophosphokinase HPPK"/>
    <property type="match status" value="1"/>
</dbReference>
<keyword evidence="8" id="KW-0289">Folate biosynthesis</keyword>
<evidence type="ECO:0000256" key="2">
    <source>
        <dbReference type="ARBA" id="ARBA00005051"/>
    </source>
</evidence>
<comment type="pathway">
    <text evidence="2">Cofactor biosynthesis; tetrahydrofolate biosynthesis; 2-amino-4-hydroxy-6-hydroxymethyl-7,8-dihydropteridine diphosphate from 7,8-dihydroneopterin triphosphate: step 4/4.</text>
</comment>
<feature type="domain" description="7,8-dihydro-6-hydroxymethylpterin-pyrophosphokinase" evidence="9">
    <location>
        <begin position="3"/>
        <end position="44"/>
    </location>
</feature>
<keyword evidence="4" id="KW-0808">Transferase</keyword>
<evidence type="ECO:0000313" key="10">
    <source>
        <dbReference type="EMBL" id="GEA36069.1"/>
    </source>
</evidence>
<keyword evidence="6" id="KW-0418">Kinase</keyword>
<protein>
    <recommendedName>
        <fullName evidence="3">2-amino-4-hydroxy-6-hydroxymethyldihydropteridine diphosphokinase</fullName>
        <ecNumber evidence="3">2.7.6.3</ecNumber>
    </recommendedName>
</protein>
<dbReference type="InterPro" id="IPR035907">
    <property type="entry name" value="Hppk_sf"/>
</dbReference>
<dbReference type="GO" id="GO:0046654">
    <property type="term" value="P:tetrahydrofolate biosynthetic process"/>
    <property type="evidence" value="ECO:0007669"/>
    <property type="project" value="UniProtKB-UniPathway"/>
</dbReference>
<evidence type="ECO:0000256" key="4">
    <source>
        <dbReference type="ARBA" id="ARBA00022679"/>
    </source>
</evidence>
<evidence type="ECO:0000256" key="1">
    <source>
        <dbReference type="ARBA" id="ARBA00000198"/>
    </source>
</evidence>
<dbReference type="Pfam" id="PF01288">
    <property type="entry name" value="HPPK"/>
    <property type="match status" value="1"/>
</dbReference>
<evidence type="ECO:0000256" key="7">
    <source>
        <dbReference type="ARBA" id="ARBA00022840"/>
    </source>
</evidence>
<evidence type="ECO:0000256" key="6">
    <source>
        <dbReference type="ARBA" id="ARBA00022777"/>
    </source>
</evidence>
<gene>
    <name evidence="10" type="ORF">Ccl03g_17820</name>
</gene>
<dbReference type="AlphaFoldDB" id="A0A829VUY0"/>
<keyword evidence="7" id="KW-0067">ATP-binding</keyword>
<evidence type="ECO:0000259" key="9">
    <source>
        <dbReference type="Pfam" id="PF01288"/>
    </source>
</evidence>
<comment type="catalytic activity">
    <reaction evidence="1">
        <text>6-hydroxymethyl-7,8-dihydropterin + ATP = (7,8-dihydropterin-6-yl)methyl diphosphate + AMP + H(+)</text>
        <dbReference type="Rhea" id="RHEA:11412"/>
        <dbReference type="ChEBI" id="CHEBI:15378"/>
        <dbReference type="ChEBI" id="CHEBI:30616"/>
        <dbReference type="ChEBI" id="CHEBI:44841"/>
        <dbReference type="ChEBI" id="CHEBI:72950"/>
        <dbReference type="ChEBI" id="CHEBI:456215"/>
        <dbReference type="EC" id="2.7.6.3"/>
    </reaction>
</comment>
<evidence type="ECO:0000313" key="11">
    <source>
        <dbReference type="Proteomes" id="UP000315200"/>
    </source>
</evidence>
<dbReference type="EC" id="2.7.6.3" evidence="3"/>
<dbReference type="GO" id="GO:0005524">
    <property type="term" value="F:ATP binding"/>
    <property type="evidence" value="ECO:0007669"/>
    <property type="project" value="UniProtKB-KW"/>
</dbReference>
<evidence type="ECO:0000256" key="3">
    <source>
        <dbReference type="ARBA" id="ARBA00013253"/>
    </source>
</evidence>
<evidence type="ECO:0000256" key="5">
    <source>
        <dbReference type="ARBA" id="ARBA00022741"/>
    </source>
</evidence>
<dbReference type="EMBL" id="BJLB01000001">
    <property type="protein sequence ID" value="GEA36069.1"/>
    <property type="molecule type" value="Genomic_DNA"/>
</dbReference>
<dbReference type="UniPathway" id="UPA00077">
    <property type="reaction ID" value="UER00155"/>
</dbReference>
<dbReference type="GO" id="GO:0016301">
    <property type="term" value="F:kinase activity"/>
    <property type="evidence" value="ECO:0007669"/>
    <property type="project" value="UniProtKB-KW"/>
</dbReference>
<evidence type="ECO:0000256" key="8">
    <source>
        <dbReference type="ARBA" id="ARBA00022909"/>
    </source>
</evidence>
<reference evidence="10 11" key="1">
    <citation type="submission" date="2019-06" db="EMBL/GenBank/DDBJ databases">
        <title>Draft genome sequence of [Clostridium] clostridioforme NBRC 113352.</title>
        <authorList>
            <person name="Miura T."/>
            <person name="Furukawa M."/>
            <person name="Shimamura M."/>
            <person name="Ohyama Y."/>
            <person name="Yamazoe A."/>
            <person name="Kawasaki H."/>
        </authorList>
    </citation>
    <scope>NUCLEOTIDE SEQUENCE [LARGE SCALE GENOMIC DNA]</scope>
    <source>
        <strain evidence="10 11">NBRC 113352</strain>
    </source>
</reference>
<organism evidence="10 11">
    <name type="scientific">Enterocloster clostridioformis</name>
    <dbReference type="NCBI Taxonomy" id="1531"/>
    <lineage>
        <taxon>Bacteria</taxon>
        <taxon>Bacillati</taxon>
        <taxon>Bacillota</taxon>
        <taxon>Clostridia</taxon>
        <taxon>Lachnospirales</taxon>
        <taxon>Lachnospiraceae</taxon>
        <taxon>Enterocloster</taxon>
    </lineage>
</organism>
<accession>A0A829VUY0</accession>
<keyword evidence="5" id="KW-0547">Nucleotide-binding</keyword>
<name>A0A829VUY0_9FIRM</name>
<dbReference type="SUPFAM" id="SSF55083">
    <property type="entry name" value="6-hydroxymethyl-7,8-dihydropterin pyrophosphokinase, HPPK"/>
    <property type="match status" value="1"/>
</dbReference>
<comment type="caution">
    <text evidence="10">The sequence shown here is derived from an EMBL/GenBank/DDBJ whole genome shotgun (WGS) entry which is preliminary data.</text>
</comment>
<dbReference type="InterPro" id="IPR000550">
    <property type="entry name" value="Hppk"/>
</dbReference>
<dbReference type="GO" id="GO:0046656">
    <property type="term" value="P:folic acid biosynthetic process"/>
    <property type="evidence" value="ECO:0007669"/>
    <property type="project" value="UniProtKB-KW"/>
</dbReference>
<dbReference type="Proteomes" id="UP000315200">
    <property type="component" value="Unassembled WGS sequence"/>
</dbReference>